<name>A0A1M7ZJB7_9BACT</name>
<dbReference type="SUPFAM" id="SSF56935">
    <property type="entry name" value="Porins"/>
    <property type="match status" value="1"/>
</dbReference>
<dbReference type="InterPro" id="IPR008969">
    <property type="entry name" value="CarboxyPept-like_regulatory"/>
</dbReference>
<evidence type="ECO:0000313" key="2">
    <source>
        <dbReference type="Proteomes" id="UP000184609"/>
    </source>
</evidence>
<organism evidence="1 2">
    <name type="scientific">Algoriphagus zhangzhouensis</name>
    <dbReference type="NCBI Taxonomy" id="1073327"/>
    <lineage>
        <taxon>Bacteria</taxon>
        <taxon>Pseudomonadati</taxon>
        <taxon>Bacteroidota</taxon>
        <taxon>Cytophagia</taxon>
        <taxon>Cytophagales</taxon>
        <taxon>Cyclobacteriaceae</taxon>
        <taxon>Algoriphagus</taxon>
    </lineage>
</organism>
<keyword evidence="2" id="KW-1185">Reference proteome</keyword>
<dbReference type="Proteomes" id="UP000184609">
    <property type="component" value="Unassembled WGS sequence"/>
</dbReference>
<accession>A0A1M7ZJB7</accession>
<proteinExistence type="predicted"/>
<dbReference type="EMBL" id="FRXN01000006">
    <property type="protein sequence ID" value="SHO64912.1"/>
    <property type="molecule type" value="Genomic_DNA"/>
</dbReference>
<dbReference type="RefSeq" id="WP_083586522.1">
    <property type="nucleotide sequence ID" value="NZ_FRXN01000006.1"/>
</dbReference>
<protein>
    <submittedName>
        <fullName evidence="1">CarboxypepD_reg-like domain-containing protein</fullName>
    </submittedName>
</protein>
<evidence type="ECO:0000313" key="1">
    <source>
        <dbReference type="EMBL" id="SHO64912.1"/>
    </source>
</evidence>
<dbReference type="AlphaFoldDB" id="A0A1M7ZJB7"/>
<sequence length="893" mass="101798">MSFLKRAAIILYLTWMVFPAFGQSKALVGQVLDSLNNPVPYANVVAINQSTQKIGGFAVSNAEGRFRINLATGSSYLLRVSFVGFQQFEREISDWNPDEPIQVVLTVDETTLDQVEVVTELPITMKGDTLTYKTDAFTSGNERKLKDVLEKLPGFEVDDNGEVKVQGKKVDKVMVDGKNFFDGDTKLATKNLPANAVDRVQVLKNFNEVSPIRGLDNNESLALNIELKDGKKNLVFGDVTAGGGPKERYLGHANAFYYAPKLNLNLIADANNVGELAFTLQDYFRFSGGLAGLASRNGSRVELSGDDMGIPMAQRNNARDLETKLGALNVNFTPSRKWRHAGFFIASTSNNLLGSNSQRTYLRSDENNQETLESVNRVENASGLMKYSLTFTPREETYAKYSFFGKIADIETRTGLNSDFGSFNQQIATRQTRRPYSFQQKGEWYHAPNEKQVFSMEVNWENKFQDPLYDLTTNQRPFMGMLAVEDAETYRFLQNQEIRSNLFEGAFNYYHILNATNHLNWTLGFSSTNQQLLGRVDLVEESQSIGLDEFTNDADFGIKDTYLGMTYKTKWNTVIFSPSLNLHRYAWKDMQDDISREQDKILLLPSLYAKWAIKTNRDLTYRFNQTASFMDVQKLATGWVIQDYNSIFTGNRMLDNGLFSNHSLGYNHFDFFSAFNLFGNVNWVRKKEDLVTVTDFAGVNRLLTIQNIDPINETLNGDLTFDKRFNTFKLQAGGRWNSYKTHTLLDEEANQNQSFSQSYNFKFTTTVFKILEIDLGYTFDANNYQGRMVENTFVTHSPKLEIDLDIIKGLKLNADYTYNAYLNKGANTQSDFEFLNAFLSYQGKSSPWEFRASVWNILDTQAIRRDSFSDNLISTYSYWVQPRYGLLTVKYDL</sequence>
<reference evidence="2" key="1">
    <citation type="submission" date="2016-12" db="EMBL/GenBank/DDBJ databases">
        <authorList>
            <person name="Varghese N."/>
            <person name="Submissions S."/>
        </authorList>
    </citation>
    <scope>NUCLEOTIDE SEQUENCE [LARGE SCALE GENOMIC DNA]</scope>
    <source>
        <strain evidence="2">DSM 25035</strain>
    </source>
</reference>
<gene>
    <name evidence="1" type="ORF">SAMN04488108_3737</name>
</gene>
<dbReference type="STRING" id="1073327.SAMN04488108_3737"/>
<dbReference type="Pfam" id="PF13620">
    <property type="entry name" value="CarboxypepD_reg"/>
    <property type="match status" value="1"/>
</dbReference>
<dbReference type="Gene3D" id="2.60.40.1120">
    <property type="entry name" value="Carboxypeptidase-like, regulatory domain"/>
    <property type="match status" value="1"/>
</dbReference>
<dbReference type="OrthoDB" id="603275at2"/>
<dbReference type="SUPFAM" id="SSF49464">
    <property type="entry name" value="Carboxypeptidase regulatory domain-like"/>
    <property type="match status" value="1"/>
</dbReference>